<evidence type="ECO:0000313" key="1">
    <source>
        <dbReference type="EMBL" id="KAI0061158.1"/>
    </source>
</evidence>
<organism evidence="1 2">
    <name type="scientific">Artomyces pyxidatus</name>
    <dbReference type="NCBI Taxonomy" id="48021"/>
    <lineage>
        <taxon>Eukaryota</taxon>
        <taxon>Fungi</taxon>
        <taxon>Dikarya</taxon>
        <taxon>Basidiomycota</taxon>
        <taxon>Agaricomycotina</taxon>
        <taxon>Agaricomycetes</taxon>
        <taxon>Russulales</taxon>
        <taxon>Auriscalpiaceae</taxon>
        <taxon>Artomyces</taxon>
    </lineage>
</organism>
<keyword evidence="2" id="KW-1185">Reference proteome</keyword>
<evidence type="ECO:0000313" key="2">
    <source>
        <dbReference type="Proteomes" id="UP000814140"/>
    </source>
</evidence>
<proteinExistence type="predicted"/>
<accession>A0ACB8SY49</accession>
<name>A0ACB8SY49_9AGAM</name>
<gene>
    <name evidence="1" type="ORF">BV25DRAFT_799122</name>
</gene>
<comment type="caution">
    <text evidence="1">The sequence shown here is derived from an EMBL/GenBank/DDBJ whole genome shotgun (WGS) entry which is preliminary data.</text>
</comment>
<reference evidence="1" key="2">
    <citation type="journal article" date="2022" name="New Phytol.">
        <title>Evolutionary transition to the ectomycorrhizal habit in the genomes of a hyperdiverse lineage of mushroom-forming fungi.</title>
        <authorList>
            <person name="Looney B."/>
            <person name="Miyauchi S."/>
            <person name="Morin E."/>
            <person name="Drula E."/>
            <person name="Courty P.E."/>
            <person name="Kohler A."/>
            <person name="Kuo A."/>
            <person name="LaButti K."/>
            <person name="Pangilinan J."/>
            <person name="Lipzen A."/>
            <person name="Riley R."/>
            <person name="Andreopoulos W."/>
            <person name="He G."/>
            <person name="Johnson J."/>
            <person name="Nolan M."/>
            <person name="Tritt A."/>
            <person name="Barry K.W."/>
            <person name="Grigoriev I.V."/>
            <person name="Nagy L.G."/>
            <person name="Hibbett D."/>
            <person name="Henrissat B."/>
            <person name="Matheny P.B."/>
            <person name="Labbe J."/>
            <person name="Martin F.M."/>
        </authorList>
    </citation>
    <scope>NUCLEOTIDE SEQUENCE</scope>
    <source>
        <strain evidence="1">HHB10654</strain>
    </source>
</reference>
<dbReference type="Proteomes" id="UP000814140">
    <property type="component" value="Unassembled WGS sequence"/>
</dbReference>
<protein>
    <submittedName>
        <fullName evidence="1">Uncharacterized protein</fullName>
    </submittedName>
</protein>
<sequence>MHPRRVKLALVLLAGISTSCILFFRLRRSWMGPLDAFAVYVETVLEDAATVALRRPELRELGQPSLSGVTFQRPPSGSLLSSNPRLLAELVPDICKRLEGKTVYLVGPPSTSYQVHSFIIDALKPENATHTTFCSGPSTCPFHTLCHSIPTPSEPETFVQPSARRFTTPADVVSTNSSLFRYILSDTLFAGPSPNDPRYHLPNVDPRTGVRVSDARWTRQASKANITILSRAPIPAPAWSHDASSSNLSWLGRLRDTEATHPEPLTHLFSGILLVVRALVNDGLSDPEKVVRAALHTTISIFLPSVLATLDDLLYHREYHSILGQQLVLWHGSWYLPTSCLVTADIYGPQAMTRILAQTTASSTPWNIYHNAQVYMQDTLLAKLLPAYGISYLSFLSTSGKPTNTLSASSYHDIFGRDASCFQRAFDSPRGVLMGRVFLDTLLSSMEAWEERVDISRQAGYGQNDHHMSASR</sequence>
<reference evidence="1" key="1">
    <citation type="submission" date="2021-03" db="EMBL/GenBank/DDBJ databases">
        <authorList>
            <consortium name="DOE Joint Genome Institute"/>
            <person name="Ahrendt S."/>
            <person name="Looney B.P."/>
            <person name="Miyauchi S."/>
            <person name="Morin E."/>
            <person name="Drula E."/>
            <person name="Courty P.E."/>
            <person name="Chicoki N."/>
            <person name="Fauchery L."/>
            <person name="Kohler A."/>
            <person name="Kuo A."/>
            <person name="Labutti K."/>
            <person name="Pangilinan J."/>
            <person name="Lipzen A."/>
            <person name="Riley R."/>
            <person name="Andreopoulos W."/>
            <person name="He G."/>
            <person name="Johnson J."/>
            <person name="Barry K.W."/>
            <person name="Grigoriev I.V."/>
            <person name="Nagy L."/>
            <person name="Hibbett D."/>
            <person name="Henrissat B."/>
            <person name="Matheny P.B."/>
            <person name="Labbe J."/>
            <person name="Martin F."/>
        </authorList>
    </citation>
    <scope>NUCLEOTIDE SEQUENCE</scope>
    <source>
        <strain evidence="1">HHB10654</strain>
    </source>
</reference>
<dbReference type="EMBL" id="MU277214">
    <property type="protein sequence ID" value="KAI0061158.1"/>
    <property type="molecule type" value="Genomic_DNA"/>
</dbReference>